<dbReference type="PANTHER" id="PTHR24189:SF50">
    <property type="entry name" value="ANKYRIN REPEAT AND SOCS BOX PROTEIN 2"/>
    <property type="match status" value="1"/>
</dbReference>
<evidence type="ECO:0000313" key="5">
    <source>
        <dbReference type="Proteomes" id="UP000612585"/>
    </source>
</evidence>
<evidence type="ECO:0000256" key="3">
    <source>
        <dbReference type="PROSITE-ProRule" id="PRU00023"/>
    </source>
</evidence>
<organism evidence="4 5">
    <name type="scientific">Virgisporangium aurantiacum</name>
    <dbReference type="NCBI Taxonomy" id="175570"/>
    <lineage>
        <taxon>Bacteria</taxon>
        <taxon>Bacillati</taxon>
        <taxon>Actinomycetota</taxon>
        <taxon>Actinomycetes</taxon>
        <taxon>Micromonosporales</taxon>
        <taxon>Micromonosporaceae</taxon>
        <taxon>Virgisporangium</taxon>
    </lineage>
</organism>
<evidence type="ECO:0000313" key="4">
    <source>
        <dbReference type="EMBL" id="GIJ64704.1"/>
    </source>
</evidence>
<dbReference type="Pfam" id="PF12796">
    <property type="entry name" value="Ank_2"/>
    <property type="match status" value="2"/>
</dbReference>
<dbReference type="PROSITE" id="PS50088">
    <property type="entry name" value="ANK_REPEAT"/>
    <property type="match status" value="4"/>
</dbReference>
<dbReference type="SUPFAM" id="SSF48403">
    <property type="entry name" value="Ankyrin repeat"/>
    <property type="match status" value="1"/>
</dbReference>
<dbReference type="SMART" id="SM00248">
    <property type="entry name" value="ANK"/>
    <property type="match status" value="7"/>
</dbReference>
<dbReference type="AlphaFoldDB" id="A0A8J4E7V2"/>
<comment type="caution">
    <text evidence="4">The sequence shown here is derived from an EMBL/GenBank/DDBJ whole genome shotgun (WGS) entry which is preliminary data.</text>
</comment>
<dbReference type="Gene3D" id="1.25.40.20">
    <property type="entry name" value="Ankyrin repeat-containing domain"/>
    <property type="match status" value="4"/>
</dbReference>
<dbReference type="Proteomes" id="UP000612585">
    <property type="component" value="Unassembled WGS sequence"/>
</dbReference>
<dbReference type="InterPro" id="IPR036770">
    <property type="entry name" value="Ankyrin_rpt-contain_sf"/>
</dbReference>
<name>A0A8J4E7V2_9ACTN</name>
<sequence length="441" mass="46485">MAVRASYESVFRKSQDYAAALVAVQRVRDVDAQARDGTSLLGMAAYYGHADACAWILDRGGAIDIRDAAGRTPLLTGVWALSAKANQEHILAAVRLLLERGAAADAADDEGLTVLHHAVSCVDAAPELVEELLARGADPSARSMSGQTVLTRAARDKHVAGVRALLAHGADPRLCDGQGRDALSYALEFDSVDLLNRHVFDLVGCFVDVPSALAGTDDDLRGRLFVAAGYAGRVDVVQRCLADGMSVDVCAGSRSILDSSVWADNRAMFDLLVDHGADVNTMLHTAVEVGIVAAAEWCLRSGADPNMVDGTGTQPILVAAYDARPAMLELLAGHDADLNATLRHAAGGPYSTTVTAWCLDRGADPNAAGADGRTALHLAVQTNEADKVRLLVSRGADPAARDHQGRLPIDLVQVRTRSMSAQFERDEIQTLLAAADDGPPS</sequence>
<feature type="repeat" description="ANK" evidence="3">
    <location>
        <begin position="145"/>
        <end position="177"/>
    </location>
</feature>
<dbReference type="EMBL" id="BOPG01000126">
    <property type="protein sequence ID" value="GIJ64704.1"/>
    <property type="molecule type" value="Genomic_DNA"/>
</dbReference>
<evidence type="ECO:0008006" key="6">
    <source>
        <dbReference type="Google" id="ProtNLM"/>
    </source>
</evidence>
<dbReference type="InterPro" id="IPR002110">
    <property type="entry name" value="Ankyrin_rpt"/>
</dbReference>
<reference evidence="4" key="1">
    <citation type="submission" date="2021-01" db="EMBL/GenBank/DDBJ databases">
        <title>Whole genome shotgun sequence of Virgisporangium aurantiacum NBRC 16421.</title>
        <authorList>
            <person name="Komaki H."/>
            <person name="Tamura T."/>
        </authorList>
    </citation>
    <scope>NUCLEOTIDE SEQUENCE</scope>
    <source>
        <strain evidence="4">NBRC 16421</strain>
    </source>
</reference>
<dbReference type="InterPro" id="IPR050745">
    <property type="entry name" value="Multifunctional_regulatory"/>
</dbReference>
<feature type="repeat" description="ANK" evidence="3">
    <location>
        <begin position="110"/>
        <end position="144"/>
    </location>
</feature>
<feature type="repeat" description="ANK" evidence="3">
    <location>
        <begin position="36"/>
        <end position="68"/>
    </location>
</feature>
<proteinExistence type="predicted"/>
<dbReference type="PROSITE" id="PS50297">
    <property type="entry name" value="ANK_REP_REGION"/>
    <property type="match status" value="2"/>
</dbReference>
<dbReference type="PANTHER" id="PTHR24189">
    <property type="entry name" value="MYOTROPHIN"/>
    <property type="match status" value="1"/>
</dbReference>
<dbReference type="RefSeq" id="WP_204013988.1">
    <property type="nucleotide sequence ID" value="NZ_BOPG01000126.1"/>
</dbReference>
<evidence type="ECO:0000256" key="1">
    <source>
        <dbReference type="ARBA" id="ARBA00022737"/>
    </source>
</evidence>
<accession>A0A8J4E7V2</accession>
<keyword evidence="2 3" id="KW-0040">ANK repeat</keyword>
<gene>
    <name evidence="4" type="ORF">Vau01_122200</name>
</gene>
<evidence type="ECO:0000256" key="2">
    <source>
        <dbReference type="ARBA" id="ARBA00023043"/>
    </source>
</evidence>
<keyword evidence="5" id="KW-1185">Reference proteome</keyword>
<protein>
    <recommendedName>
        <fullName evidence="6">Ankyrin repeat-containing protein</fullName>
    </recommendedName>
</protein>
<keyword evidence="1" id="KW-0677">Repeat</keyword>
<feature type="repeat" description="ANK" evidence="3">
    <location>
        <begin position="371"/>
        <end position="403"/>
    </location>
</feature>